<sequence length="291" mass="31461">MADSATPSSDSGNDVSAVPQGRIEKVTDGWAVAFDKQFDYPTAHIWDVLTNPRKVEQWLGSVTPGWELGKEYTLDMGNGTASGTVLQLTPRSSLQISWDDELGEESVLEWQVLESDGGALLTFRSRTDTADFLAEGSAGWEGIHDAFAAVAAGGAPDPEPPGQWRSLRDAYSRDFRISPTMGVLEETPEGRTIYFERWYDAPADDLGAALESSSGNLRMGEGAEITAVDEDGFGKLRITQRLEGGTSQDAAALMAAWHLALDSAAVRLEGGTPHPNSHRLRALEALYRSMV</sequence>
<dbReference type="SUPFAM" id="SSF55961">
    <property type="entry name" value="Bet v1-like"/>
    <property type="match status" value="1"/>
</dbReference>
<dbReference type="AlphaFoldDB" id="A0A9X1MCU7"/>
<dbReference type="Pfam" id="PF08327">
    <property type="entry name" value="AHSA1"/>
    <property type="match status" value="1"/>
</dbReference>
<evidence type="ECO:0000259" key="3">
    <source>
        <dbReference type="Pfam" id="PF08327"/>
    </source>
</evidence>
<feature type="compositionally biased region" description="Polar residues" evidence="2">
    <location>
        <begin position="1"/>
        <end position="14"/>
    </location>
</feature>
<organism evidence="4 5">
    <name type="scientific">Arthrobacter caoxuetaonis</name>
    <dbReference type="NCBI Taxonomy" id="2886935"/>
    <lineage>
        <taxon>Bacteria</taxon>
        <taxon>Bacillati</taxon>
        <taxon>Actinomycetota</taxon>
        <taxon>Actinomycetes</taxon>
        <taxon>Micrococcales</taxon>
        <taxon>Micrococcaceae</taxon>
        <taxon>Arthrobacter</taxon>
    </lineage>
</organism>
<gene>
    <name evidence="4" type="ORF">LJ757_04115</name>
</gene>
<evidence type="ECO:0000256" key="2">
    <source>
        <dbReference type="SAM" id="MobiDB-lite"/>
    </source>
</evidence>
<dbReference type="Gene3D" id="3.30.530.20">
    <property type="match status" value="1"/>
</dbReference>
<keyword evidence="5" id="KW-1185">Reference proteome</keyword>
<proteinExistence type="inferred from homology"/>
<accession>A0A9X1MCU7</accession>
<dbReference type="InterPro" id="IPR023393">
    <property type="entry name" value="START-like_dom_sf"/>
</dbReference>
<dbReference type="Proteomes" id="UP001139158">
    <property type="component" value="Unassembled WGS sequence"/>
</dbReference>
<comment type="caution">
    <text evidence="4">The sequence shown here is derived from an EMBL/GenBank/DDBJ whole genome shotgun (WGS) entry which is preliminary data.</text>
</comment>
<dbReference type="RefSeq" id="WP_227894748.1">
    <property type="nucleotide sequence ID" value="NZ_CP099466.1"/>
</dbReference>
<evidence type="ECO:0000313" key="5">
    <source>
        <dbReference type="Proteomes" id="UP001139158"/>
    </source>
</evidence>
<feature type="domain" description="Activator of Hsp90 ATPase homologue 1/2-like C-terminal" evidence="3">
    <location>
        <begin position="39"/>
        <end position="150"/>
    </location>
</feature>
<protein>
    <submittedName>
        <fullName evidence="4">SRPBCC domain-containing protein</fullName>
    </submittedName>
</protein>
<comment type="similarity">
    <text evidence="1">Belongs to the AHA1 family.</text>
</comment>
<evidence type="ECO:0000313" key="4">
    <source>
        <dbReference type="EMBL" id="MCC3296990.1"/>
    </source>
</evidence>
<dbReference type="InterPro" id="IPR013538">
    <property type="entry name" value="ASHA1/2-like_C"/>
</dbReference>
<dbReference type="EMBL" id="JAJFZV010000004">
    <property type="protein sequence ID" value="MCC3296990.1"/>
    <property type="molecule type" value="Genomic_DNA"/>
</dbReference>
<evidence type="ECO:0000256" key="1">
    <source>
        <dbReference type="ARBA" id="ARBA00006817"/>
    </source>
</evidence>
<feature type="region of interest" description="Disordered" evidence="2">
    <location>
        <begin position="1"/>
        <end position="20"/>
    </location>
</feature>
<name>A0A9X1MCU7_9MICC</name>
<reference evidence="4" key="1">
    <citation type="submission" date="2021-10" db="EMBL/GenBank/DDBJ databases">
        <title>Novel species in genus Arthrobacter.</title>
        <authorList>
            <person name="Liu Y."/>
        </authorList>
    </citation>
    <scope>NUCLEOTIDE SEQUENCE</scope>
    <source>
        <strain evidence="4">Zg-Y453</strain>
    </source>
</reference>